<name>A0A078AQM7_STYLE</name>
<gene>
    <name evidence="3" type="primary">Contig10436.g11133</name>
    <name evidence="3" type="ORF">STYLEM_13807</name>
</gene>
<feature type="compositionally biased region" description="Basic and acidic residues" evidence="2">
    <location>
        <begin position="699"/>
        <end position="722"/>
    </location>
</feature>
<evidence type="ECO:0000256" key="2">
    <source>
        <dbReference type="SAM" id="MobiDB-lite"/>
    </source>
</evidence>
<protein>
    <submittedName>
        <fullName evidence="3">Uncharacterized protein</fullName>
    </submittedName>
</protein>
<evidence type="ECO:0000313" key="4">
    <source>
        <dbReference type="Proteomes" id="UP000039865"/>
    </source>
</evidence>
<evidence type="ECO:0000256" key="1">
    <source>
        <dbReference type="SAM" id="Coils"/>
    </source>
</evidence>
<feature type="compositionally biased region" description="Polar residues" evidence="2">
    <location>
        <begin position="794"/>
        <end position="805"/>
    </location>
</feature>
<sequence length="805" mass="95322">MSQRRKFDRIRRKKSSTNYNNRLTNLLMNSAERIPPDQILHQNQYFESQDFNYPKPIPRKSNPVLQEQILIRSRSPLEQSNAYKTLNYQAGYDSQPSYTQFSRVPQSKPPLPNQQIKMNNDYLRDDIEDYINEKSRQLAMNESKNKSISPTRQEKLFDTLKEKLRSYQRVEITTSTNKLRTQNIGQAQELNSHQNNVNFKISRPNFRLDPQTVVDQIRKRQFRDKYLQMHMKKEQEKVSNPANTSANKGSDQSLSKSNSKSPNKFNPNIKNREFPLKRFLKDSSIKEILNQKKLEAGDSANKITVVNEKQNQQAEIKDTKKVQNAQDELRRVLQQAKEEKLRKEKEMKELQEKQLQQDKIIDTLQDNQQEEINNNRSRLNGQNRLAQKTLAQRIKVPEIRLNQRSEKSIMEEQKVKESQKQLREALKEAKRLKELKQKEKNDFDQDEEFRKLSEDLNAEKAKIFIENFFRQQFAPLAHQNKKDFLESPQHKQSSNLFQKLLQTKQFSPSHANKMLTVIKDALKLKINELQTQLRKQKTRQELELQEQDRKFKQQLNKQVLELENLLHQLDNPMLNLSGNEKGTMFNLDNISFKGQEFDAIGQANSRINNNTNQNENEEIDNTLNLSIRTTQKDSIMFNNKFHSRIQSQTELKDIKGRVIRQDGQFSKINLNEHKNQTNQALNPQYDWNTESKARRHHQKENQQENSMIKKESNTSMKEDDKNLQSPNKKYFEHRVQHSGPQTKFKRKLKQLLNIEGHPIVGLDEEDDKKKQRRNRGRMTEHSSNQEAWKHVYPQQYSKYSEAQTT</sequence>
<keyword evidence="1" id="KW-0175">Coiled coil</keyword>
<feature type="compositionally biased region" description="Low complexity" evidence="2">
    <location>
        <begin position="248"/>
        <end position="269"/>
    </location>
</feature>
<feature type="region of interest" description="Disordered" evidence="2">
    <location>
        <begin position="690"/>
        <end position="724"/>
    </location>
</feature>
<proteinExistence type="predicted"/>
<reference evidence="3 4" key="1">
    <citation type="submission" date="2014-06" db="EMBL/GenBank/DDBJ databases">
        <authorList>
            <person name="Swart Estienne"/>
        </authorList>
    </citation>
    <scope>NUCLEOTIDE SEQUENCE [LARGE SCALE GENOMIC DNA]</scope>
    <source>
        <strain evidence="3 4">130c</strain>
    </source>
</reference>
<dbReference type="InParanoid" id="A0A078AQM7"/>
<dbReference type="EMBL" id="CCKQ01013109">
    <property type="protein sequence ID" value="CDW84740.1"/>
    <property type="molecule type" value="Genomic_DNA"/>
</dbReference>
<keyword evidence="4" id="KW-1185">Reference proteome</keyword>
<feature type="coiled-coil region" evidence="1">
    <location>
        <begin position="319"/>
        <end position="367"/>
    </location>
</feature>
<feature type="coiled-coil region" evidence="1">
    <location>
        <begin position="408"/>
        <end position="446"/>
    </location>
</feature>
<dbReference type="AlphaFoldDB" id="A0A078AQM7"/>
<accession>A0A078AQM7</accession>
<dbReference type="Proteomes" id="UP000039865">
    <property type="component" value="Unassembled WGS sequence"/>
</dbReference>
<organism evidence="3 4">
    <name type="scientific">Stylonychia lemnae</name>
    <name type="common">Ciliate</name>
    <dbReference type="NCBI Taxonomy" id="5949"/>
    <lineage>
        <taxon>Eukaryota</taxon>
        <taxon>Sar</taxon>
        <taxon>Alveolata</taxon>
        <taxon>Ciliophora</taxon>
        <taxon>Intramacronucleata</taxon>
        <taxon>Spirotrichea</taxon>
        <taxon>Stichotrichia</taxon>
        <taxon>Sporadotrichida</taxon>
        <taxon>Oxytrichidae</taxon>
        <taxon>Stylonychinae</taxon>
        <taxon>Stylonychia</taxon>
    </lineage>
</organism>
<feature type="coiled-coil region" evidence="1">
    <location>
        <begin position="519"/>
        <end position="555"/>
    </location>
</feature>
<feature type="region of interest" description="Disordered" evidence="2">
    <location>
        <begin position="762"/>
        <end position="805"/>
    </location>
</feature>
<evidence type="ECO:0000313" key="3">
    <source>
        <dbReference type="EMBL" id="CDW84740.1"/>
    </source>
</evidence>
<feature type="compositionally biased region" description="Polar residues" evidence="2">
    <location>
        <begin position="238"/>
        <end position="247"/>
    </location>
</feature>
<feature type="region of interest" description="Disordered" evidence="2">
    <location>
        <begin position="233"/>
        <end position="272"/>
    </location>
</feature>